<comment type="caution">
    <text evidence="2">The sequence shown here is derived from an EMBL/GenBank/DDBJ whole genome shotgun (WGS) entry which is preliminary data.</text>
</comment>
<organism evidence="2 3">
    <name type="scientific">Streptomyces violascens</name>
    <dbReference type="NCBI Taxonomy" id="67381"/>
    <lineage>
        <taxon>Bacteria</taxon>
        <taxon>Bacillati</taxon>
        <taxon>Actinomycetota</taxon>
        <taxon>Actinomycetes</taxon>
        <taxon>Kitasatosporales</taxon>
        <taxon>Streptomycetaceae</taxon>
        <taxon>Streptomyces</taxon>
    </lineage>
</organism>
<evidence type="ECO:0000313" key="2">
    <source>
        <dbReference type="EMBL" id="GHI40686.1"/>
    </source>
</evidence>
<keyword evidence="3" id="KW-1185">Reference proteome</keyword>
<dbReference type="Proteomes" id="UP001050808">
    <property type="component" value="Unassembled WGS sequence"/>
</dbReference>
<feature type="region of interest" description="Disordered" evidence="1">
    <location>
        <begin position="21"/>
        <end position="40"/>
    </location>
</feature>
<evidence type="ECO:0000256" key="1">
    <source>
        <dbReference type="SAM" id="MobiDB-lite"/>
    </source>
</evidence>
<reference evidence="2" key="1">
    <citation type="submission" date="2024-05" db="EMBL/GenBank/DDBJ databases">
        <title>Whole genome shotgun sequence of Streptomyces violascens NBRC 12920.</title>
        <authorList>
            <person name="Komaki H."/>
            <person name="Tamura T."/>
        </authorList>
    </citation>
    <scope>NUCLEOTIDE SEQUENCE</scope>
    <source>
        <strain evidence="2">NBRC 12920</strain>
    </source>
</reference>
<evidence type="ECO:0000313" key="3">
    <source>
        <dbReference type="Proteomes" id="UP001050808"/>
    </source>
</evidence>
<protein>
    <submittedName>
        <fullName evidence="2">Uncharacterized protein</fullName>
    </submittedName>
</protein>
<proteinExistence type="predicted"/>
<name>A0ABQ3QTT3_9ACTN</name>
<gene>
    <name evidence="2" type="ORF">Sviol_50940</name>
</gene>
<sequence length="99" mass="10319">MALLGRRYGRTIHRLCPRAPGPATPIIGSPRSHTGADNAASTSGCSVCLGDGPSALAAAVSVAARVCSPSRARIAIRLVRYQRLKTLRTGLVPARLSWG</sequence>
<accession>A0ABQ3QTT3</accession>
<dbReference type="EMBL" id="BNDY01000017">
    <property type="protein sequence ID" value="GHI40686.1"/>
    <property type="molecule type" value="Genomic_DNA"/>
</dbReference>